<dbReference type="Proteomes" id="UP000185999">
    <property type="component" value="Unassembled WGS sequence"/>
</dbReference>
<protein>
    <submittedName>
        <fullName evidence="2">NAD(P)H-binding</fullName>
    </submittedName>
</protein>
<dbReference type="Gene3D" id="3.40.50.720">
    <property type="entry name" value="NAD(P)-binding Rossmann-like Domain"/>
    <property type="match status" value="1"/>
</dbReference>
<dbReference type="EMBL" id="FTOE01000004">
    <property type="protein sequence ID" value="SIS73210.1"/>
    <property type="molecule type" value="Genomic_DNA"/>
</dbReference>
<dbReference type="AlphaFoldDB" id="A0A1N7LHB2"/>
<dbReference type="InterPro" id="IPR036291">
    <property type="entry name" value="NAD(P)-bd_dom_sf"/>
</dbReference>
<evidence type="ECO:0000313" key="3">
    <source>
        <dbReference type="Proteomes" id="UP000185999"/>
    </source>
</evidence>
<proteinExistence type="predicted"/>
<evidence type="ECO:0000259" key="1">
    <source>
        <dbReference type="Pfam" id="PF13460"/>
    </source>
</evidence>
<gene>
    <name evidence="2" type="ORF">SAMN05421760_10431</name>
</gene>
<dbReference type="PANTHER" id="PTHR15020">
    <property type="entry name" value="FLAVIN REDUCTASE-RELATED"/>
    <property type="match status" value="1"/>
</dbReference>
<dbReference type="OrthoDB" id="9785372at2"/>
<keyword evidence="3" id="KW-1185">Reference proteome</keyword>
<evidence type="ECO:0000313" key="2">
    <source>
        <dbReference type="EMBL" id="SIS73210.1"/>
    </source>
</evidence>
<dbReference type="RefSeq" id="WP_054341644.1">
    <property type="nucleotide sequence ID" value="NZ_FTOE01000004.1"/>
</dbReference>
<dbReference type="Pfam" id="PF13460">
    <property type="entry name" value="NAD_binding_10"/>
    <property type="match status" value="1"/>
</dbReference>
<reference evidence="3" key="1">
    <citation type="submission" date="2017-01" db="EMBL/GenBank/DDBJ databases">
        <authorList>
            <person name="Varghese N."/>
            <person name="Submissions S."/>
        </authorList>
    </citation>
    <scope>NUCLEOTIDE SEQUENCE [LARGE SCALE GENOMIC DNA]</scope>
    <source>
        <strain evidence="3">DSM 22306</strain>
    </source>
</reference>
<accession>A0A1N7LHB2</accession>
<organism evidence="2 3">
    <name type="scientific">Neptunomonas antarctica</name>
    <dbReference type="NCBI Taxonomy" id="619304"/>
    <lineage>
        <taxon>Bacteria</taxon>
        <taxon>Pseudomonadati</taxon>
        <taxon>Pseudomonadota</taxon>
        <taxon>Gammaproteobacteria</taxon>
        <taxon>Oceanospirillales</taxon>
        <taxon>Oceanospirillaceae</taxon>
        <taxon>Neptunomonas</taxon>
    </lineage>
</organism>
<dbReference type="STRING" id="619304.SAMN05421760_10431"/>
<name>A0A1N7LHB2_9GAMM</name>
<dbReference type="PANTHER" id="PTHR15020:SF11">
    <property type="entry name" value="OS06G0360300 PROTEIN"/>
    <property type="match status" value="1"/>
</dbReference>
<dbReference type="InterPro" id="IPR016040">
    <property type="entry name" value="NAD(P)-bd_dom"/>
</dbReference>
<sequence>MTTLVVGASGATGRLLVRQLLAQGQKVKIIVRCVDSLPDTLKQNDHLMITQASLLEMTDAELLEQVKGCNAVVSCLGHNLTFKGMFGHPKRLVTGAVQRLCNAIEKTAPAAPVKFILMNTSGNQNKRAGEKVSTAQFIIVSLIRFLLPPHADNELAAEYLQSNFGAKQKVIEWVAVRPDSLIDHELVTQYDAYASPVRSAIFDAGKTSRINVAHFMSELIIHGEIWNKWKHQMPLIYNGQ</sequence>
<feature type="domain" description="NAD(P)-binding" evidence="1">
    <location>
        <begin position="7"/>
        <end position="220"/>
    </location>
</feature>
<dbReference type="SUPFAM" id="SSF51735">
    <property type="entry name" value="NAD(P)-binding Rossmann-fold domains"/>
    <property type="match status" value="1"/>
</dbReference>